<feature type="domain" description="Integrase catalytic" evidence="7">
    <location>
        <begin position="1745"/>
        <end position="1930"/>
    </location>
</feature>
<protein>
    <submittedName>
        <fullName evidence="8">Uncharacterized protein</fullName>
    </submittedName>
</protein>
<dbReference type="SMART" id="SM00249">
    <property type="entry name" value="PHD"/>
    <property type="match status" value="1"/>
</dbReference>
<evidence type="ECO:0000313" key="9">
    <source>
        <dbReference type="Proteomes" id="UP000069940"/>
    </source>
</evidence>
<feature type="compositionally biased region" description="Polar residues" evidence="5">
    <location>
        <begin position="191"/>
        <end position="211"/>
    </location>
</feature>
<dbReference type="InterPro" id="IPR012337">
    <property type="entry name" value="RNaseH-like_sf"/>
</dbReference>
<dbReference type="InterPro" id="IPR043502">
    <property type="entry name" value="DNA/RNA_pol_sf"/>
</dbReference>
<dbReference type="Pfam" id="PF18701">
    <property type="entry name" value="DUF5641"/>
    <property type="match status" value="1"/>
</dbReference>
<feature type="domain" description="PHD-type" evidence="6">
    <location>
        <begin position="5"/>
        <end position="54"/>
    </location>
</feature>
<dbReference type="Gene3D" id="3.10.10.10">
    <property type="entry name" value="HIV Type 1 Reverse Transcriptase, subunit A, domain 1"/>
    <property type="match status" value="1"/>
</dbReference>
<reference evidence="8" key="2">
    <citation type="submission" date="2025-05" db="UniProtKB">
        <authorList>
            <consortium name="EnsemblMetazoa"/>
        </authorList>
    </citation>
    <scope>IDENTIFICATION</scope>
    <source>
        <strain evidence="8">Foshan</strain>
    </source>
</reference>
<organism evidence="8 9">
    <name type="scientific">Aedes albopictus</name>
    <name type="common">Asian tiger mosquito</name>
    <name type="synonym">Stegomyia albopicta</name>
    <dbReference type="NCBI Taxonomy" id="7160"/>
    <lineage>
        <taxon>Eukaryota</taxon>
        <taxon>Metazoa</taxon>
        <taxon>Ecdysozoa</taxon>
        <taxon>Arthropoda</taxon>
        <taxon>Hexapoda</taxon>
        <taxon>Insecta</taxon>
        <taxon>Pterygota</taxon>
        <taxon>Neoptera</taxon>
        <taxon>Endopterygota</taxon>
        <taxon>Diptera</taxon>
        <taxon>Nematocera</taxon>
        <taxon>Culicoidea</taxon>
        <taxon>Culicidae</taxon>
        <taxon>Culicinae</taxon>
        <taxon>Aedini</taxon>
        <taxon>Aedes</taxon>
        <taxon>Stegomyia</taxon>
    </lineage>
</organism>
<feature type="compositionally biased region" description="Polar residues" evidence="5">
    <location>
        <begin position="150"/>
        <end position="161"/>
    </location>
</feature>
<keyword evidence="1" id="KW-0479">Metal-binding</keyword>
<dbReference type="PROSITE" id="PS50994">
    <property type="entry name" value="INTEGRASE"/>
    <property type="match status" value="1"/>
</dbReference>
<dbReference type="InterPro" id="IPR001584">
    <property type="entry name" value="Integrase_cat-core"/>
</dbReference>
<dbReference type="Gene3D" id="3.30.70.270">
    <property type="match status" value="1"/>
</dbReference>
<feature type="region of interest" description="Disordered" evidence="5">
    <location>
        <begin position="602"/>
        <end position="633"/>
    </location>
</feature>
<dbReference type="CDD" id="cd01644">
    <property type="entry name" value="RT_pepA17"/>
    <property type="match status" value="1"/>
</dbReference>
<dbReference type="PANTHER" id="PTHR47331:SF1">
    <property type="entry name" value="GAG-LIKE PROTEIN"/>
    <property type="match status" value="1"/>
</dbReference>
<name>A0ABM1YC89_AEDAL</name>
<evidence type="ECO:0000256" key="1">
    <source>
        <dbReference type="ARBA" id="ARBA00022723"/>
    </source>
</evidence>
<dbReference type="RefSeq" id="XP_062704097.1">
    <property type="nucleotide sequence ID" value="XM_062848113.1"/>
</dbReference>
<dbReference type="PROSITE" id="PS01359">
    <property type="entry name" value="ZF_PHD_1"/>
    <property type="match status" value="1"/>
</dbReference>
<dbReference type="InterPro" id="IPR011011">
    <property type="entry name" value="Znf_FYVE_PHD"/>
</dbReference>
<dbReference type="Gene3D" id="3.30.40.10">
    <property type="entry name" value="Zinc/RING finger domain, C3HC4 (zinc finger)"/>
    <property type="match status" value="1"/>
</dbReference>
<accession>A0ABM1YC89</accession>
<dbReference type="Gene3D" id="3.30.420.10">
    <property type="entry name" value="Ribonuclease H-like superfamily/Ribonuclease H"/>
    <property type="match status" value="1"/>
</dbReference>
<evidence type="ECO:0000256" key="3">
    <source>
        <dbReference type="ARBA" id="ARBA00022833"/>
    </source>
</evidence>
<evidence type="ECO:0000256" key="5">
    <source>
        <dbReference type="SAM" id="MobiDB-lite"/>
    </source>
</evidence>
<dbReference type="InterPro" id="IPR008042">
    <property type="entry name" value="Retrotrans_Pao"/>
</dbReference>
<dbReference type="Proteomes" id="UP000069940">
    <property type="component" value="Unassembled WGS sequence"/>
</dbReference>
<dbReference type="SUPFAM" id="SSF53098">
    <property type="entry name" value="Ribonuclease H-like"/>
    <property type="match status" value="1"/>
</dbReference>
<dbReference type="PROSITE" id="PS50016">
    <property type="entry name" value="ZF_PHD_2"/>
    <property type="match status" value="1"/>
</dbReference>
<feature type="region of interest" description="Disordered" evidence="5">
    <location>
        <begin position="110"/>
        <end position="129"/>
    </location>
</feature>
<dbReference type="InterPro" id="IPR019787">
    <property type="entry name" value="Znf_PHD-finger"/>
</dbReference>
<keyword evidence="9" id="KW-1185">Reference proteome</keyword>
<feature type="compositionally biased region" description="Basic and acidic residues" evidence="5">
    <location>
        <begin position="621"/>
        <end position="633"/>
    </location>
</feature>
<evidence type="ECO:0000313" key="8">
    <source>
        <dbReference type="EnsemblMetazoa" id="AALFPA23_007820.P10458"/>
    </source>
</evidence>
<feature type="region of interest" description="Disordered" evidence="5">
    <location>
        <begin position="145"/>
        <end position="232"/>
    </location>
</feature>
<dbReference type="InterPro" id="IPR013083">
    <property type="entry name" value="Znf_RING/FYVE/PHD"/>
</dbReference>
<dbReference type="Pfam" id="PF05380">
    <property type="entry name" value="Peptidase_A17"/>
    <property type="match status" value="1"/>
</dbReference>
<dbReference type="InterPro" id="IPR043128">
    <property type="entry name" value="Rev_trsase/Diguanyl_cyclase"/>
</dbReference>
<keyword evidence="2 4" id="KW-0863">Zinc-finger</keyword>
<dbReference type="SUPFAM" id="SSF56672">
    <property type="entry name" value="DNA/RNA polymerases"/>
    <property type="match status" value="1"/>
</dbReference>
<evidence type="ECO:0000256" key="4">
    <source>
        <dbReference type="PROSITE-ProRule" id="PRU00146"/>
    </source>
</evidence>
<dbReference type="EnsemblMetazoa" id="AALFPA23_007820.R10458">
    <property type="protein sequence ID" value="AALFPA23_007820.P10458"/>
    <property type="gene ID" value="AALFPA23_007820"/>
</dbReference>
<evidence type="ECO:0000259" key="7">
    <source>
        <dbReference type="PROSITE" id="PS50994"/>
    </source>
</evidence>
<keyword evidence="3" id="KW-0862">Zinc</keyword>
<evidence type="ECO:0000256" key="2">
    <source>
        <dbReference type="ARBA" id="ARBA00022771"/>
    </source>
</evidence>
<feature type="region of interest" description="Disordered" evidence="5">
    <location>
        <begin position="324"/>
        <end position="356"/>
    </location>
</feature>
<dbReference type="SUPFAM" id="SSF57903">
    <property type="entry name" value="FYVE/PHD zinc finger"/>
    <property type="match status" value="1"/>
</dbReference>
<dbReference type="GeneID" id="115266421"/>
<dbReference type="InterPro" id="IPR001965">
    <property type="entry name" value="Znf_PHD"/>
</dbReference>
<reference evidence="9" key="1">
    <citation type="journal article" date="2015" name="Proc. Natl. Acad. Sci. U.S.A.">
        <title>Genome sequence of the Asian Tiger mosquito, Aedes albopictus, reveals insights into its biology, genetics, and evolution.</title>
        <authorList>
            <person name="Chen X.G."/>
            <person name="Jiang X."/>
            <person name="Gu J."/>
            <person name="Xu M."/>
            <person name="Wu Y."/>
            <person name="Deng Y."/>
            <person name="Zhang C."/>
            <person name="Bonizzoni M."/>
            <person name="Dermauw W."/>
            <person name="Vontas J."/>
            <person name="Armbruster P."/>
            <person name="Huang X."/>
            <person name="Yang Y."/>
            <person name="Zhang H."/>
            <person name="He W."/>
            <person name="Peng H."/>
            <person name="Liu Y."/>
            <person name="Wu K."/>
            <person name="Chen J."/>
            <person name="Lirakis M."/>
            <person name="Topalis P."/>
            <person name="Van Leeuwen T."/>
            <person name="Hall A.B."/>
            <person name="Jiang X."/>
            <person name="Thorpe C."/>
            <person name="Mueller R.L."/>
            <person name="Sun C."/>
            <person name="Waterhouse R.M."/>
            <person name="Yan G."/>
            <person name="Tu Z.J."/>
            <person name="Fang X."/>
            <person name="James A.A."/>
        </authorList>
    </citation>
    <scope>NUCLEOTIDE SEQUENCE [LARGE SCALE GENOMIC DNA]</scope>
    <source>
        <strain evidence="9">Foshan</strain>
    </source>
</reference>
<proteinExistence type="predicted"/>
<dbReference type="Pfam" id="PF00628">
    <property type="entry name" value="PHD"/>
    <property type="match status" value="1"/>
</dbReference>
<dbReference type="InterPro" id="IPR019786">
    <property type="entry name" value="Zinc_finger_PHD-type_CS"/>
</dbReference>
<evidence type="ECO:0000259" key="6">
    <source>
        <dbReference type="PROSITE" id="PS50016"/>
    </source>
</evidence>
<dbReference type="InterPro" id="IPR036397">
    <property type="entry name" value="RNaseH_sf"/>
</dbReference>
<feature type="region of interest" description="Disordered" evidence="5">
    <location>
        <begin position="709"/>
        <end position="730"/>
    </location>
</feature>
<dbReference type="InterPro" id="IPR040676">
    <property type="entry name" value="DUF5641"/>
</dbReference>
<dbReference type="PANTHER" id="PTHR47331">
    <property type="entry name" value="PHD-TYPE DOMAIN-CONTAINING PROTEIN"/>
    <property type="match status" value="1"/>
</dbReference>
<sequence>MQEGTHSCKSCNRPDNAEDMVACDKCNGWWHFSCAGVQASICDRSWRCPNCSTFCGTIGSESSNASSARLRLKQLEEAKALEDKIRKEQADREREFLAAKHQLETEIEARQSVGGSLRSHESHRSRRSRVGTWVAEQDFTIANRAIENHPPQTGKTSTPILTGQVGTGATTKILPPPLNTQTSQHERPTDHQQPSVTPTNEQVSHLSSNTPLGIPKHLLPPTKPSGIPETSFPLVNSSRIAEPDSSHLPNVLGAVHPQSQPAPMSKSVSYYPALPAPPPIYSLGTMAQELASTEGPLRTASRMPPVCPVDNLKPSLCPIKPSLPPMTTSTLPPINTSSSHQLPPPPVDPSGSTMPSLHANQPRVMEHRVGFSRHPGNGDPPRSWLNSSQPIIRDASADVGHMPAPPNRIPPQPSCYVAPPQLSQSDPASHSWYQQPMPSYWQQPYWQPQYPPDENLARLQKCLVGKAREKVHSILTLPEAIPEIINTLRDECGRPDQLVHCLMSKIRNAPAPNVNKLDTLITFGREVRNLVTYIEAANLQAHLSNPMLLTELVGKLPPSIRLDWGLHTQRIPEVTLKAFSDFVSSMKTAACQVAMPFESNPQDDVVRSGKKKEKSGNVHTHSAEVDTRSSSRTKPEMQQKLCLMCQSGAHRIKNCDKFSSLTIIERWRLVEQRNMCQRCLTCHGKWPCRTSQPCGMDGCGDMHHKLLHPGKPKPAPSGLKGPGSSGVVTTHRSQQHGTFFKILPVTLSHNGKSVTTFAFFDDGSNVTLLESSIADMLDLDGEESSLCLQWTSDVTRKESVSKRVKVCISGDGTTQHLLSQVQTVDNLGLPRQSLNYTELSVHFPHLRGLPIQSYTDAVPRILIGADNARLKLPLKKRERRDEEPVAIKTKLGWTIFGGQRGSHAYNRMMLHVCDCSADQRLHDLVKHFFDVEHLGITASSTPESKEDERARRILQETTRRTESGRFETGLLWRSDDVHFPESYGMAERRLKCLERRLQSDPELRINVEAQIADYQDQGYAHKATKEELQESDPRRVWYLPIGIVRNPRKPEKLRIVWDAAASVKGISLNSMLLTGPDLLTPLMSVLCQFRQRQYAITGDIRQMFHQLRIRKEDRQSQRFLWRANPESTPDVYVMDVATFGATCSPCSAQYAKNLNAVEYEKDYPEAARAIIQNTYVDDYLDSRDTLEEAVQLAVEVREVHSKAGFEIRNWHSNAQQILERVGAENSQETFQTTKSFTAEKSTMAERVLGMLWEPNQDLFVFTVQLHADLLPLLSDETVPTKRQVLRVVMSLFDPLGLIACFTIHGKILIQNIWRSGIGWDDSIDDRDFKDWKRWIRLFPDLQRVQIPRCYFPDYEQQSYSSLQLHIFVDASELAYCSVAYFRIIDRGAPRCSLVAAKAKVTPLRPQSIPRNELNAGVIGVRLMRSVLENHSLEITKRYFHTDSTVLLAWLRADPRKYRPYVQFRTTEILAETSVEEWRWVPTRLNIADEATKWGSGPSFDVQSKWYSGPDFLWKPESEWPVKKPIVGEPTDELRRMNVHQDMTKDTVIHFNKFSRWEDVVKSIAYLYHFVNRCSAKQRVPTKSRITMLTHQDYVSAEQGLWRIVQAQAFEEEIAALKNVKSPTKTGRLVKSSPLAKLSAFLDEQGLLRMESRIDPKAAYYPYNFRNPKILPKCHRVTELLILRFHAKYGHANTETVVNELRQLYYIAKVRSVVKRAIKECMWCRIYKAEPQAPRMAPLPQPRVMPYVRPFTHTGIDYFGPLLVKQGRSSVKRWVAIFTCLTIRAVHLEVVHSLTIQSCKMAIRRFVDKRGAPQNFFSDNGTYFRGAARELAVEIKSINLAIAGTFTNAETEWHFNPPSAPHMGGVWERKVRSIKDALKVLACHDKLDDEGLLTLLAEASMIVNSRPLTFVPLEFPGQEVLTPNSFLLMSSSGSNTLARIPINQPILQRTNWGVMLCLLDRFWQCWIKSYLPTIARRTKWFGDVRALQEGDLVVIVDETVRNGWLRGRVTKTYPGVDGQVRKVDVKTESGIFQRPAIKVALLDVLEDSKATKQ</sequence>